<protein>
    <submittedName>
        <fullName evidence="2">Uncharacterized protein</fullName>
    </submittedName>
</protein>
<organism evidence="2 3">
    <name type="scientific">Drosophila virilis</name>
    <name type="common">Fruit fly</name>
    <dbReference type="NCBI Taxonomy" id="7244"/>
    <lineage>
        <taxon>Eukaryota</taxon>
        <taxon>Metazoa</taxon>
        <taxon>Ecdysozoa</taxon>
        <taxon>Arthropoda</taxon>
        <taxon>Hexapoda</taxon>
        <taxon>Insecta</taxon>
        <taxon>Pterygota</taxon>
        <taxon>Neoptera</taxon>
        <taxon>Endopterygota</taxon>
        <taxon>Diptera</taxon>
        <taxon>Brachycera</taxon>
        <taxon>Muscomorpha</taxon>
        <taxon>Ephydroidea</taxon>
        <taxon>Drosophilidae</taxon>
        <taxon>Drosophila</taxon>
    </lineage>
</organism>
<dbReference type="Proteomes" id="UP000008792">
    <property type="component" value="Unassembled WGS sequence"/>
</dbReference>
<evidence type="ECO:0000256" key="1">
    <source>
        <dbReference type="SAM" id="MobiDB-lite"/>
    </source>
</evidence>
<feature type="region of interest" description="Disordered" evidence="1">
    <location>
        <begin position="537"/>
        <end position="601"/>
    </location>
</feature>
<dbReference type="STRING" id="7244.A0A0Q9WWY4"/>
<dbReference type="InParanoid" id="A0A0Q9WWY4"/>
<accession>A0A0Q9WWY4</accession>
<keyword evidence="3" id="KW-1185">Reference proteome</keyword>
<proteinExistence type="predicted"/>
<dbReference type="EMBL" id="CH940665">
    <property type="protein sequence ID" value="KRF85476.1"/>
    <property type="molecule type" value="Genomic_DNA"/>
</dbReference>
<reference evidence="2 3" key="1">
    <citation type="journal article" date="2007" name="Nature">
        <title>Evolution of genes and genomes on the Drosophila phylogeny.</title>
        <authorList>
            <consortium name="Drosophila 12 Genomes Consortium"/>
            <person name="Clark A.G."/>
            <person name="Eisen M.B."/>
            <person name="Smith D.R."/>
            <person name="Bergman C.M."/>
            <person name="Oliver B."/>
            <person name="Markow T.A."/>
            <person name="Kaufman T.C."/>
            <person name="Kellis M."/>
            <person name="Gelbart W."/>
            <person name="Iyer V.N."/>
            <person name="Pollard D.A."/>
            <person name="Sackton T.B."/>
            <person name="Larracuente A.M."/>
            <person name="Singh N.D."/>
            <person name="Abad J.P."/>
            <person name="Abt D.N."/>
            <person name="Adryan B."/>
            <person name="Aguade M."/>
            <person name="Akashi H."/>
            <person name="Anderson W.W."/>
            <person name="Aquadro C.F."/>
            <person name="Ardell D.H."/>
            <person name="Arguello R."/>
            <person name="Artieri C.G."/>
            <person name="Barbash D.A."/>
            <person name="Barker D."/>
            <person name="Barsanti P."/>
            <person name="Batterham P."/>
            <person name="Batzoglou S."/>
            <person name="Begun D."/>
            <person name="Bhutkar A."/>
            <person name="Blanco E."/>
            <person name="Bosak S.A."/>
            <person name="Bradley R.K."/>
            <person name="Brand A.D."/>
            <person name="Brent M.R."/>
            <person name="Brooks A.N."/>
            <person name="Brown R.H."/>
            <person name="Butlin R.K."/>
            <person name="Caggese C."/>
            <person name="Calvi B.R."/>
            <person name="Bernardo de Carvalho A."/>
            <person name="Caspi A."/>
            <person name="Castrezana S."/>
            <person name="Celniker S.E."/>
            <person name="Chang J.L."/>
            <person name="Chapple C."/>
            <person name="Chatterji S."/>
            <person name="Chinwalla A."/>
            <person name="Civetta A."/>
            <person name="Clifton S.W."/>
            <person name="Comeron J.M."/>
            <person name="Costello J.C."/>
            <person name="Coyne J.A."/>
            <person name="Daub J."/>
            <person name="David R.G."/>
            <person name="Delcher A.L."/>
            <person name="Delehaunty K."/>
            <person name="Do C.B."/>
            <person name="Ebling H."/>
            <person name="Edwards K."/>
            <person name="Eickbush T."/>
            <person name="Evans J.D."/>
            <person name="Filipski A."/>
            <person name="Findeiss S."/>
            <person name="Freyhult E."/>
            <person name="Fulton L."/>
            <person name="Fulton R."/>
            <person name="Garcia A.C."/>
            <person name="Gardiner A."/>
            <person name="Garfield D.A."/>
            <person name="Garvin B.E."/>
            <person name="Gibson G."/>
            <person name="Gilbert D."/>
            <person name="Gnerre S."/>
            <person name="Godfrey J."/>
            <person name="Good R."/>
            <person name="Gotea V."/>
            <person name="Gravely B."/>
            <person name="Greenberg A.J."/>
            <person name="Griffiths-Jones S."/>
            <person name="Gross S."/>
            <person name="Guigo R."/>
            <person name="Gustafson E.A."/>
            <person name="Haerty W."/>
            <person name="Hahn M.W."/>
            <person name="Halligan D.L."/>
            <person name="Halpern A.L."/>
            <person name="Halter G.M."/>
            <person name="Han M.V."/>
            <person name="Heger A."/>
            <person name="Hillier L."/>
            <person name="Hinrichs A.S."/>
            <person name="Holmes I."/>
            <person name="Hoskins R.A."/>
            <person name="Hubisz M.J."/>
            <person name="Hultmark D."/>
            <person name="Huntley M.A."/>
            <person name="Jaffe D.B."/>
            <person name="Jagadeeshan S."/>
            <person name="Jeck W.R."/>
            <person name="Johnson J."/>
            <person name="Jones C.D."/>
            <person name="Jordan W.C."/>
            <person name="Karpen G.H."/>
            <person name="Kataoka E."/>
            <person name="Keightley P.D."/>
            <person name="Kheradpour P."/>
            <person name="Kirkness E.F."/>
            <person name="Koerich L.B."/>
            <person name="Kristiansen K."/>
            <person name="Kudrna D."/>
            <person name="Kulathinal R.J."/>
            <person name="Kumar S."/>
            <person name="Kwok R."/>
            <person name="Lander E."/>
            <person name="Langley C.H."/>
            <person name="Lapoint R."/>
            <person name="Lazzaro B.P."/>
            <person name="Lee S.J."/>
            <person name="Levesque L."/>
            <person name="Li R."/>
            <person name="Lin C.F."/>
            <person name="Lin M.F."/>
            <person name="Lindblad-Toh K."/>
            <person name="Llopart A."/>
            <person name="Long M."/>
            <person name="Low L."/>
            <person name="Lozovsky E."/>
            <person name="Lu J."/>
            <person name="Luo M."/>
            <person name="Machado C.A."/>
            <person name="Makalowski W."/>
            <person name="Marzo M."/>
            <person name="Matsuda M."/>
            <person name="Matzkin L."/>
            <person name="McAllister B."/>
            <person name="McBride C.S."/>
            <person name="McKernan B."/>
            <person name="McKernan K."/>
            <person name="Mendez-Lago M."/>
            <person name="Minx P."/>
            <person name="Mollenhauer M.U."/>
            <person name="Montooth K."/>
            <person name="Mount S.M."/>
            <person name="Mu X."/>
            <person name="Myers E."/>
            <person name="Negre B."/>
            <person name="Newfeld S."/>
            <person name="Nielsen R."/>
            <person name="Noor M.A."/>
            <person name="O'Grady P."/>
            <person name="Pachter L."/>
            <person name="Papaceit M."/>
            <person name="Parisi M.J."/>
            <person name="Parisi M."/>
            <person name="Parts L."/>
            <person name="Pedersen J.S."/>
            <person name="Pesole G."/>
            <person name="Phillippy A.M."/>
            <person name="Ponting C.P."/>
            <person name="Pop M."/>
            <person name="Porcelli D."/>
            <person name="Powell J.R."/>
            <person name="Prohaska S."/>
            <person name="Pruitt K."/>
            <person name="Puig M."/>
            <person name="Quesneville H."/>
            <person name="Ram K.R."/>
            <person name="Rand D."/>
            <person name="Rasmussen M.D."/>
            <person name="Reed L.K."/>
            <person name="Reenan R."/>
            <person name="Reily A."/>
            <person name="Remington K.A."/>
            <person name="Rieger T.T."/>
            <person name="Ritchie M.G."/>
            <person name="Robin C."/>
            <person name="Rogers Y.H."/>
            <person name="Rohde C."/>
            <person name="Rozas J."/>
            <person name="Rubenfield M.J."/>
            <person name="Ruiz A."/>
            <person name="Russo S."/>
            <person name="Salzberg S.L."/>
            <person name="Sanchez-Gracia A."/>
            <person name="Saranga D.J."/>
            <person name="Sato H."/>
            <person name="Schaeffer S.W."/>
            <person name="Schatz M.C."/>
            <person name="Schlenke T."/>
            <person name="Schwartz R."/>
            <person name="Segarra C."/>
            <person name="Singh R.S."/>
            <person name="Sirot L."/>
            <person name="Sirota M."/>
            <person name="Sisneros N.B."/>
            <person name="Smith C.D."/>
            <person name="Smith T.F."/>
            <person name="Spieth J."/>
            <person name="Stage D.E."/>
            <person name="Stark A."/>
            <person name="Stephan W."/>
            <person name="Strausberg R.L."/>
            <person name="Strempel S."/>
            <person name="Sturgill D."/>
            <person name="Sutton G."/>
            <person name="Sutton G.G."/>
            <person name="Tao W."/>
            <person name="Teichmann S."/>
            <person name="Tobari Y.N."/>
            <person name="Tomimura Y."/>
            <person name="Tsolas J.M."/>
            <person name="Valente V.L."/>
            <person name="Venter E."/>
            <person name="Venter J.C."/>
            <person name="Vicario S."/>
            <person name="Vieira F.G."/>
            <person name="Vilella A.J."/>
            <person name="Villasante A."/>
            <person name="Walenz B."/>
            <person name="Wang J."/>
            <person name="Wasserman M."/>
            <person name="Watts T."/>
            <person name="Wilson D."/>
            <person name="Wilson R.K."/>
            <person name="Wing R.A."/>
            <person name="Wolfner M.F."/>
            <person name="Wong A."/>
            <person name="Wong G.K."/>
            <person name="Wu C.I."/>
            <person name="Wu G."/>
            <person name="Yamamoto D."/>
            <person name="Yang H.P."/>
            <person name="Yang S.P."/>
            <person name="Yorke J.A."/>
            <person name="Yoshida K."/>
            <person name="Zdobnov E."/>
            <person name="Zhang P."/>
            <person name="Zhang Y."/>
            <person name="Zimin A.V."/>
            <person name="Baldwin J."/>
            <person name="Abdouelleil A."/>
            <person name="Abdulkadir J."/>
            <person name="Abebe A."/>
            <person name="Abera B."/>
            <person name="Abreu J."/>
            <person name="Acer S.C."/>
            <person name="Aftuck L."/>
            <person name="Alexander A."/>
            <person name="An P."/>
            <person name="Anderson E."/>
            <person name="Anderson S."/>
            <person name="Arachi H."/>
            <person name="Azer M."/>
            <person name="Bachantsang P."/>
            <person name="Barry A."/>
            <person name="Bayul T."/>
            <person name="Berlin A."/>
            <person name="Bessette D."/>
            <person name="Bloom T."/>
            <person name="Blye J."/>
            <person name="Boguslavskiy L."/>
            <person name="Bonnet C."/>
            <person name="Boukhgalter B."/>
            <person name="Bourzgui I."/>
            <person name="Brown A."/>
            <person name="Cahill P."/>
            <person name="Channer S."/>
            <person name="Cheshatsang Y."/>
            <person name="Chuda L."/>
            <person name="Citroen M."/>
            <person name="Collymore A."/>
            <person name="Cooke P."/>
            <person name="Costello M."/>
            <person name="D'Aco K."/>
            <person name="Daza R."/>
            <person name="De Haan G."/>
            <person name="DeGray S."/>
            <person name="DeMaso C."/>
            <person name="Dhargay N."/>
            <person name="Dooley K."/>
            <person name="Dooley E."/>
            <person name="Doricent M."/>
            <person name="Dorje P."/>
            <person name="Dorjee K."/>
            <person name="Dupes A."/>
            <person name="Elong R."/>
            <person name="Falk J."/>
            <person name="Farina A."/>
            <person name="Faro S."/>
            <person name="Ferguson D."/>
            <person name="Fisher S."/>
            <person name="Foley C.D."/>
            <person name="Franke A."/>
            <person name="Friedrich D."/>
            <person name="Gadbois L."/>
            <person name="Gearin G."/>
            <person name="Gearin C.R."/>
            <person name="Giannoukos G."/>
            <person name="Goode T."/>
            <person name="Graham J."/>
            <person name="Grandbois E."/>
            <person name="Grewal S."/>
            <person name="Gyaltsen K."/>
            <person name="Hafez N."/>
            <person name="Hagos B."/>
            <person name="Hall J."/>
            <person name="Henson C."/>
            <person name="Hollinger A."/>
            <person name="Honan T."/>
            <person name="Huard M.D."/>
            <person name="Hughes L."/>
            <person name="Hurhula B."/>
            <person name="Husby M.E."/>
            <person name="Kamat A."/>
            <person name="Kanga B."/>
            <person name="Kashin S."/>
            <person name="Khazanovich D."/>
            <person name="Kisner P."/>
            <person name="Lance K."/>
            <person name="Lara M."/>
            <person name="Lee W."/>
            <person name="Lennon N."/>
            <person name="Letendre F."/>
            <person name="LeVine R."/>
            <person name="Lipovsky A."/>
            <person name="Liu X."/>
            <person name="Liu J."/>
            <person name="Liu S."/>
            <person name="Lokyitsang T."/>
            <person name="Lokyitsang Y."/>
            <person name="Lubonja R."/>
            <person name="Lui A."/>
            <person name="MacDonald P."/>
            <person name="Magnisalis V."/>
            <person name="Maru K."/>
            <person name="Matthews C."/>
            <person name="McCusker W."/>
            <person name="McDonough S."/>
            <person name="Mehta T."/>
            <person name="Meldrim J."/>
            <person name="Meneus L."/>
            <person name="Mihai O."/>
            <person name="Mihalev A."/>
            <person name="Mihova T."/>
            <person name="Mittelman R."/>
            <person name="Mlenga V."/>
            <person name="Montmayeur A."/>
            <person name="Mulrain L."/>
            <person name="Navidi A."/>
            <person name="Naylor J."/>
            <person name="Negash T."/>
            <person name="Nguyen T."/>
            <person name="Nguyen N."/>
            <person name="Nicol R."/>
            <person name="Norbu C."/>
            <person name="Norbu N."/>
            <person name="Novod N."/>
            <person name="O'Neill B."/>
            <person name="Osman S."/>
            <person name="Markiewicz E."/>
            <person name="Oyono O.L."/>
            <person name="Patti C."/>
            <person name="Phunkhang P."/>
            <person name="Pierre F."/>
            <person name="Priest M."/>
            <person name="Raghuraman S."/>
            <person name="Rege F."/>
            <person name="Reyes R."/>
            <person name="Rise C."/>
            <person name="Rogov P."/>
            <person name="Ross K."/>
            <person name="Ryan E."/>
            <person name="Settipalli S."/>
            <person name="Shea T."/>
            <person name="Sherpa N."/>
            <person name="Shi L."/>
            <person name="Shih D."/>
            <person name="Sparrow T."/>
            <person name="Spaulding J."/>
            <person name="Stalker J."/>
            <person name="Stange-Thomann N."/>
            <person name="Stavropoulos S."/>
            <person name="Stone C."/>
            <person name="Strader C."/>
            <person name="Tesfaye S."/>
            <person name="Thomson T."/>
            <person name="Thoulutsang Y."/>
            <person name="Thoulutsang D."/>
            <person name="Topham K."/>
            <person name="Topping I."/>
            <person name="Tsamla T."/>
            <person name="Vassiliev H."/>
            <person name="Vo A."/>
            <person name="Wangchuk T."/>
            <person name="Wangdi T."/>
            <person name="Weiand M."/>
            <person name="Wilkinson J."/>
            <person name="Wilson A."/>
            <person name="Yadav S."/>
            <person name="Young G."/>
            <person name="Yu Q."/>
            <person name="Zembek L."/>
            <person name="Zhong D."/>
            <person name="Zimmer A."/>
            <person name="Zwirko Z."/>
            <person name="Jaffe D.B."/>
            <person name="Alvarez P."/>
            <person name="Brockman W."/>
            <person name="Butler J."/>
            <person name="Chin C."/>
            <person name="Gnerre S."/>
            <person name="Grabherr M."/>
            <person name="Kleber M."/>
            <person name="Mauceli E."/>
            <person name="MacCallum I."/>
        </authorList>
    </citation>
    <scope>NUCLEOTIDE SEQUENCE [LARGE SCALE GENOMIC DNA]</scope>
    <source>
        <strain evidence="3">Tucson 15010-1051.87</strain>
    </source>
</reference>
<evidence type="ECO:0000313" key="2">
    <source>
        <dbReference type="EMBL" id="KRF85476.1"/>
    </source>
</evidence>
<feature type="compositionally biased region" description="Polar residues" evidence="1">
    <location>
        <begin position="578"/>
        <end position="587"/>
    </location>
</feature>
<feature type="compositionally biased region" description="Low complexity" evidence="1">
    <location>
        <begin position="589"/>
        <end position="598"/>
    </location>
</feature>
<evidence type="ECO:0000313" key="3">
    <source>
        <dbReference type="Proteomes" id="UP000008792"/>
    </source>
</evidence>
<sequence length="660" mass="72520">MGISPTTSTHTNTTTAQATNTASAISLSVHSALKSDNSTRAASTSMASDRTATATKIENQKICCKKLLSDAYYQTTAASTFAAIQTPISSTVAINLATAAPANFGLEFVVPRSALVNMATPVNQAAKYIPLVDQQTTCVNITINKSTTPIDEEDSDIEIQLIKAGRGPFSANNALKIPAMQIDANQNNNEQLNHAPSTSRAAGLAAANKVAPDAAATTKKSTLADLLTKIASDKKLKGKVSKRHAIPDNSAKRIKMLEADISKAAANDAALSEELENLLGNGQQHELWVTDHPDEDMQIDAVDPVTDAPAPNITNVNVNNNTTVNHANSAGVDVRAPVPKVQKIKPAPLFIPFVPEIMPLIEGINDVIGEGTYATKPSAGQGLQVLCNDVDSYRKLVQYFQDNSIASHTYQLKHERGFKIIMRHLHRSTPADWIRTKLSDLGHKARFDACKQKESESVVKANVLLAQLGQPTLPVMRSRQRKRSQQRQQQPPKSVQQQDQRQRSKTRQRVHIDQQQQQQQQQTVNFAANSYASALRSGLPDMHSQKQQQQKLKRQTAQQQHRQSRPKQQQLPTRRQMDGQQTLARQQNRSRSCSTRRSATNLNTNCDIGQKLDTLITLMTEDRLRANSNVENKLDKLLNLLTNLTSCLMAKEQVTSKQNV</sequence>
<gene>
    <name evidence="2" type="primary">Dvir\GJ25846</name>
    <name evidence="2" type="ORF">Dvir_GJ25846</name>
</gene>
<feature type="region of interest" description="Disordered" evidence="1">
    <location>
        <begin position="472"/>
        <end position="524"/>
    </location>
</feature>
<feature type="compositionally biased region" description="Low complexity" evidence="1">
    <location>
        <begin position="486"/>
        <end position="499"/>
    </location>
</feature>
<feature type="compositionally biased region" description="Low complexity" evidence="1">
    <location>
        <begin position="545"/>
        <end position="570"/>
    </location>
</feature>
<name>A0A0Q9WWY4_DROVI</name>
<dbReference type="AlphaFoldDB" id="A0A0Q9WWY4"/>